<proteinExistence type="predicted"/>
<accession>A0A0K9Z010</accession>
<organism evidence="2 3">
    <name type="scientific">Brevibacillus reuszeri</name>
    <dbReference type="NCBI Taxonomy" id="54915"/>
    <lineage>
        <taxon>Bacteria</taxon>
        <taxon>Bacillati</taxon>
        <taxon>Bacillota</taxon>
        <taxon>Bacilli</taxon>
        <taxon>Bacillales</taxon>
        <taxon>Paenibacillaceae</taxon>
        <taxon>Brevibacillus</taxon>
    </lineage>
</organism>
<dbReference type="EMBL" id="LGIQ01000002">
    <property type="protein sequence ID" value="KNB74328.1"/>
    <property type="molecule type" value="Genomic_DNA"/>
</dbReference>
<evidence type="ECO:0008006" key="5">
    <source>
        <dbReference type="Google" id="ProtNLM"/>
    </source>
</evidence>
<reference evidence="1 4" key="3">
    <citation type="submission" date="2019-06" db="EMBL/GenBank/DDBJ databases">
        <title>Whole genome shotgun sequence of Brevibacillus reuszeri NBRC 15719.</title>
        <authorList>
            <person name="Hosoyama A."/>
            <person name="Uohara A."/>
            <person name="Ohji S."/>
            <person name="Ichikawa N."/>
        </authorList>
    </citation>
    <scope>NUCLEOTIDE SEQUENCE [LARGE SCALE GENOMIC DNA]</scope>
    <source>
        <strain evidence="1 4">NBRC 15719</strain>
    </source>
</reference>
<keyword evidence="4" id="KW-1185">Reference proteome</keyword>
<gene>
    <name evidence="2" type="ORF">ADS79_01075</name>
    <name evidence="1" type="ORF">BRE01_17860</name>
</gene>
<dbReference type="RefSeq" id="WP_049736568.1">
    <property type="nucleotide sequence ID" value="NZ_BJON01000006.1"/>
</dbReference>
<evidence type="ECO:0000313" key="3">
    <source>
        <dbReference type="Proteomes" id="UP000036834"/>
    </source>
</evidence>
<dbReference type="OrthoDB" id="2507167at2"/>
<reference evidence="2" key="2">
    <citation type="submission" date="2015-07" db="EMBL/GenBank/DDBJ databases">
        <title>MeaNS - Measles Nucleotide Surveillance Program.</title>
        <authorList>
            <person name="Tran T."/>
            <person name="Druce J."/>
        </authorList>
    </citation>
    <scope>NUCLEOTIDE SEQUENCE</scope>
    <source>
        <strain evidence="2">DSM 9887</strain>
    </source>
</reference>
<dbReference type="Proteomes" id="UP000319578">
    <property type="component" value="Unassembled WGS sequence"/>
</dbReference>
<reference evidence="3" key="1">
    <citation type="submission" date="2015-07" db="EMBL/GenBank/DDBJ databases">
        <title>Genome sequencing project for genomic taxonomy and phylogenomics of Bacillus-like bacteria.</title>
        <authorList>
            <person name="Liu B."/>
            <person name="Wang J."/>
            <person name="Zhu Y."/>
            <person name="Liu G."/>
            <person name="Chen Q."/>
            <person name="Chen Z."/>
            <person name="Lan J."/>
            <person name="Che J."/>
            <person name="Ge C."/>
            <person name="Shi H."/>
            <person name="Pan Z."/>
            <person name="Liu X."/>
        </authorList>
    </citation>
    <scope>NUCLEOTIDE SEQUENCE [LARGE SCALE GENOMIC DNA]</scope>
    <source>
        <strain evidence="3">DSM 9887</strain>
    </source>
</reference>
<dbReference type="AlphaFoldDB" id="A0A0K9Z010"/>
<name>A0A0K9Z010_9BACL</name>
<comment type="caution">
    <text evidence="2">The sequence shown here is derived from an EMBL/GenBank/DDBJ whole genome shotgun (WGS) entry which is preliminary data.</text>
</comment>
<dbReference type="Proteomes" id="UP000036834">
    <property type="component" value="Unassembled WGS sequence"/>
</dbReference>
<sequence>MISWVDVSEKDWFFNEVHEASNYLMADGEPFIQGIAYGTFESNAPYLFEEQKASNGQKVFTLQTKLAPSAENPLFVFIDGTQTLYRELRPNKTDSTKTDIELYHAPSPNSVVAFSSYGKPAVDRFGKPIPSNSSSFAYPSKALDNGRTYYYNPFSRQYNEYLYAYGRSLNRIDIPEEEWKSASGQELARKYIGLKQDVYIVSPAPSATIYLPYNLNGVQVRFIYNSYENGALFMRGGYFSVKSQGVWRNDRFFPNAYINRAEACVLIDRLRRSFYQRFTDSKSPTNLLEESHTTYEGQRVFRLNGTYPAGKQLLVVKVDGKTLKKADYQEFDDHTVLFNIPVAAGKEVTFFYNKEASLRFQDVGRDKYMYNSNTGEKIALNGGLTGSTPSWWAPSVLSLEDERFGNNEDYLVEGIEIKNLVDGAAVVNNMYEVSPSNSDDSERWFMPYSLLTRAQAVSFLNRFRQWSLERFK</sequence>
<dbReference type="PATRIC" id="fig|54915.3.peg.5360"/>
<evidence type="ECO:0000313" key="2">
    <source>
        <dbReference type="EMBL" id="KNB74328.1"/>
    </source>
</evidence>
<dbReference type="STRING" id="54915.ADS79_01075"/>
<dbReference type="EMBL" id="BJON01000006">
    <property type="protein sequence ID" value="GED68084.1"/>
    <property type="molecule type" value="Genomic_DNA"/>
</dbReference>
<evidence type="ECO:0000313" key="1">
    <source>
        <dbReference type="EMBL" id="GED68084.1"/>
    </source>
</evidence>
<evidence type="ECO:0000313" key="4">
    <source>
        <dbReference type="Proteomes" id="UP000319578"/>
    </source>
</evidence>
<protein>
    <recommendedName>
        <fullName evidence="5">SLH domain-containing protein</fullName>
    </recommendedName>
</protein>